<dbReference type="GO" id="GO:0047429">
    <property type="term" value="F:nucleoside triphosphate diphosphatase activity"/>
    <property type="evidence" value="ECO:0007669"/>
    <property type="project" value="InterPro"/>
</dbReference>
<dbReference type="PANTHER" id="PTHR11067:SF9">
    <property type="entry name" value="INOSINE TRIPHOSPHATE PYROPHOSPHATASE"/>
    <property type="match status" value="1"/>
</dbReference>
<reference evidence="3" key="1">
    <citation type="journal article" date="2014" name="Front. Microbiol.">
        <title>High frequency of phylogenetically diverse reductive dehalogenase-homologous genes in deep subseafloor sedimentary metagenomes.</title>
        <authorList>
            <person name="Kawai M."/>
            <person name="Futagami T."/>
            <person name="Toyoda A."/>
            <person name="Takaki Y."/>
            <person name="Nishi S."/>
            <person name="Hori S."/>
            <person name="Arai W."/>
            <person name="Tsubouchi T."/>
            <person name="Morono Y."/>
            <person name="Uchiyama I."/>
            <person name="Ito T."/>
            <person name="Fujiyama A."/>
            <person name="Inagaki F."/>
            <person name="Takami H."/>
        </authorList>
    </citation>
    <scope>NUCLEOTIDE SEQUENCE</scope>
    <source>
        <strain evidence="3">Expedition CK06-06</strain>
    </source>
</reference>
<dbReference type="Pfam" id="PF01725">
    <property type="entry name" value="Ham1p_like"/>
    <property type="match status" value="1"/>
</dbReference>
<gene>
    <name evidence="3" type="ORF">S01H4_48771</name>
</gene>
<evidence type="ECO:0000313" key="3">
    <source>
        <dbReference type="EMBL" id="GAG94034.1"/>
    </source>
</evidence>
<dbReference type="SUPFAM" id="SSF52972">
    <property type="entry name" value="ITPase-like"/>
    <property type="match status" value="1"/>
</dbReference>
<dbReference type="EMBL" id="BART01027517">
    <property type="protein sequence ID" value="GAG94034.1"/>
    <property type="molecule type" value="Genomic_DNA"/>
</dbReference>
<dbReference type="AlphaFoldDB" id="X1BDP0"/>
<comment type="similarity">
    <text evidence="1">Belongs to the HAM1 NTPase family.</text>
</comment>
<dbReference type="Gene3D" id="3.90.950.10">
    <property type="match status" value="1"/>
</dbReference>
<name>X1BDP0_9ZZZZ</name>
<dbReference type="GO" id="GO:0009143">
    <property type="term" value="P:nucleoside triphosphate catabolic process"/>
    <property type="evidence" value="ECO:0007669"/>
    <property type="project" value="InterPro"/>
</dbReference>
<dbReference type="InterPro" id="IPR029001">
    <property type="entry name" value="ITPase-like_fam"/>
</dbReference>
<dbReference type="PANTHER" id="PTHR11067">
    <property type="entry name" value="INOSINE TRIPHOSPHATE PYROPHOSPHATASE/HAM1 PROTEIN"/>
    <property type="match status" value="1"/>
</dbReference>
<organism evidence="3">
    <name type="scientific">marine sediment metagenome</name>
    <dbReference type="NCBI Taxonomy" id="412755"/>
    <lineage>
        <taxon>unclassified sequences</taxon>
        <taxon>metagenomes</taxon>
        <taxon>ecological metagenomes</taxon>
    </lineage>
</organism>
<sequence length="137" mass="15492">MLGPDFQLFSLDDIGYQSEIPENHKTLEDNATEKARCIYMKYKIDTFADDTGLEIGVLNGEPGVFSARYAGKEKNSNANMDKVLKKLHGVRNRNAQFRTVISLIYRGKEILFEGIVKGNILERKHGNSGFGYDPIFQ</sequence>
<proteinExistence type="inferred from homology"/>
<dbReference type="CDD" id="cd00515">
    <property type="entry name" value="HAM1"/>
    <property type="match status" value="1"/>
</dbReference>
<feature type="non-terminal residue" evidence="3">
    <location>
        <position position="137"/>
    </location>
</feature>
<keyword evidence="2" id="KW-0378">Hydrolase</keyword>
<evidence type="ECO:0000256" key="2">
    <source>
        <dbReference type="ARBA" id="ARBA00022801"/>
    </source>
</evidence>
<dbReference type="GO" id="GO:0005829">
    <property type="term" value="C:cytosol"/>
    <property type="evidence" value="ECO:0007669"/>
    <property type="project" value="TreeGrafter"/>
</dbReference>
<protein>
    <submittedName>
        <fullName evidence="3">Uncharacterized protein</fullName>
    </submittedName>
</protein>
<evidence type="ECO:0000256" key="1">
    <source>
        <dbReference type="ARBA" id="ARBA00008023"/>
    </source>
</evidence>
<dbReference type="InterPro" id="IPR002637">
    <property type="entry name" value="RdgB/HAM1"/>
</dbReference>
<comment type="caution">
    <text evidence="3">The sequence shown here is derived from an EMBL/GenBank/DDBJ whole genome shotgun (WGS) entry which is preliminary data.</text>
</comment>
<accession>X1BDP0</accession>